<dbReference type="NCBIfam" id="TIGR01383">
    <property type="entry name" value="not_thiJ"/>
    <property type="match status" value="1"/>
</dbReference>
<evidence type="ECO:0000256" key="1">
    <source>
        <dbReference type="ARBA" id="ARBA00008542"/>
    </source>
</evidence>
<dbReference type="GO" id="GO:0005737">
    <property type="term" value="C:cytoplasm"/>
    <property type="evidence" value="ECO:0007669"/>
    <property type="project" value="TreeGrafter"/>
</dbReference>
<dbReference type="InterPro" id="IPR002818">
    <property type="entry name" value="DJ-1/PfpI"/>
</dbReference>
<feature type="domain" description="DJ-1/PfpI" evidence="2">
    <location>
        <begin position="2"/>
        <end position="165"/>
    </location>
</feature>
<comment type="similarity">
    <text evidence="1">Belongs to the peptidase C56 family.</text>
</comment>
<dbReference type="AlphaFoldDB" id="A0A937FI54"/>
<organism evidence="3 4">
    <name type="scientific">Clostridium paridis</name>
    <dbReference type="NCBI Taxonomy" id="2803863"/>
    <lineage>
        <taxon>Bacteria</taxon>
        <taxon>Bacillati</taxon>
        <taxon>Bacillota</taxon>
        <taxon>Clostridia</taxon>
        <taxon>Eubacteriales</taxon>
        <taxon>Clostridiaceae</taxon>
        <taxon>Clostridium</taxon>
    </lineage>
</organism>
<comment type="caution">
    <text evidence="3">The sequence shown here is derived from an EMBL/GenBank/DDBJ whole genome shotgun (WGS) entry which is preliminary data.</text>
</comment>
<sequence>MKKAMILLAEGFEEIEALTVVDVLRRADVVCDMVALGDTEVTGSHGIVVKCDRSIVDGELNQYDGIILPGGQPGSDNLRADVRVIELVKDYFATGKLVAAICAAPIVLAKAGILSGRSSTCYPGYEGQLDHNNAIPKDDLVVIDENIITSRGPAIALEFSYEILKYFEENEKAASLREGMLYNKLF</sequence>
<dbReference type="CDD" id="cd03135">
    <property type="entry name" value="GATase1_DJ-1"/>
    <property type="match status" value="1"/>
</dbReference>
<evidence type="ECO:0000259" key="2">
    <source>
        <dbReference type="Pfam" id="PF01965"/>
    </source>
</evidence>
<dbReference type="Gene3D" id="3.40.50.880">
    <property type="match status" value="1"/>
</dbReference>
<evidence type="ECO:0000313" key="3">
    <source>
        <dbReference type="EMBL" id="MBL4932512.1"/>
    </source>
</evidence>
<dbReference type="RefSeq" id="WP_202767864.1">
    <property type="nucleotide sequence ID" value="NZ_JAESWA010000022.1"/>
</dbReference>
<name>A0A937FI54_9CLOT</name>
<dbReference type="Pfam" id="PF01965">
    <property type="entry name" value="DJ-1_PfpI"/>
    <property type="match status" value="1"/>
</dbReference>
<dbReference type="InterPro" id="IPR006286">
    <property type="entry name" value="C56_PfpI-like"/>
</dbReference>
<proteinExistence type="inferred from homology"/>
<reference evidence="3" key="1">
    <citation type="submission" date="2021-01" db="EMBL/GenBank/DDBJ databases">
        <title>Genome public.</title>
        <authorList>
            <person name="Liu C."/>
            <person name="Sun Q."/>
        </authorList>
    </citation>
    <scope>NUCLEOTIDE SEQUENCE</scope>
    <source>
        <strain evidence="3">YIM B02565</strain>
    </source>
</reference>
<gene>
    <name evidence="3" type="ORF">JK634_11885</name>
</gene>
<dbReference type="SUPFAM" id="SSF52317">
    <property type="entry name" value="Class I glutamine amidotransferase-like"/>
    <property type="match status" value="1"/>
</dbReference>
<keyword evidence="4" id="KW-1185">Reference proteome</keyword>
<dbReference type="PROSITE" id="PS51276">
    <property type="entry name" value="PEPTIDASE_C56_PFPI"/>
    <property type="match status" value="1"/>
</dbReference>
<dbReference type="PANTHER" id="PTHR48094:SF12">
    <property type="entry name" value="PARKINSON DISEASE PROTEIN 7 HOMOLOG"/>
    <property type="match status" value="1"/>
</dbReference>
<evidence type="ECO:0000313" key="4">
    <source>
        <dbReference type="Proteomes" id="UP000623681"/>
    </source>
</evidence>
<dbReference type="InterPro" id="IPR050325">
    <property type="entry name" value="Prot/Nucl_acid_deglycase"/>
</dbReference>
<dbReference type="InterPro" id="IPR029062">
    <property type="entry name" value="Class_I_gatase-like"/>
</dbReference>
<dbReference type="EMBL" id="JAESWA010000022">
    <property type="protein sequence ID" value="MBL4932512.1"/>
    <property type="molecule type" value="Genomic_DNA"/>
</dbReference>
<protein>
    <submittedName>
        <fullName evidence="3">DJ-1/PfpI family protein</fullName>
    </submittedName>
</protein>
<accession>A0A937FI54</accession>
<dbReference type="PANTHER" id="PTHR48094">
    <property type="entry name" value="PROTEIN/NUCLEIC ACID DEGLYCASE DJ-1-RELATED"/>
    <property type="match status" value="1"/>
</dbReference>
<dbReference type="Proteomes" id="UP000623681">
    <property type="component" value="Unassembled WGS sequence"/>
</dbReference>
<dbReference type="InterPro" id="IPR006287">
    <property type="entry name" value="DJ-1"/>
</dbReference>